<evidence type="ECO:0008006" key="4">
    <source>
        <dbReference type="Google" id="ProtNLM"/>
    </source>
</evidence>
<keyword evidence="3" id="KW-1185">Reference proteome</keyword>
<feature type="chain" id="PRO_5044266239" description="Lipoprotein" evidence="1">
    <location>
        <begin position="22"/>
        <end position="139"/>
    </location>
</feature>
<sequence length="139" mass="15151">MKIYVVAIAFMLFVSGCSSFSGEDKFTRSYVSAHITPNKTTESEVKTLYGTPDRQTSHSDGSYVWSFNKDGNMSSLSKALSYIPGTSALSGAMTSATIAQNTKDDISSVSDKVTGNSEHRSDSLTIYFTKNKVVSDWIM</sequence>
<dbReference type="RefSeq" id="WP_072052758.1">
    <property type="nucleotide sequence ID" value="NZ_VWVM01000013.1"/>
</dbReference>
<accession>A0AB34CFH2</accession>
<evidence type="ECO:0000256" key="1">
    <source>
        <dbReference type="SAM" id="SignalP"/>
    </source>
</evidence>
<feature type="signal peptide" evidence="1">
    <location>
        <begin position="1"/>
        <end position="21"/>
    </location>
</feature>
<proteinExistence type="predicted"/>
<comment type="caution">
    <text evidence="2">The sequence shown here is derived from an EMBL/GenBank/DDBJ whole genome shotgun (WGS) entry which is preliminary data.</text>
</comment>
<evidence type="ECO:0000313" key="3">
    <source>
        <dbReference type="Proteomes" id="UP000324255"/>
    </source>
</evidence>
<dbReference type="Proteomes" id="UP000324255">
    <property type="component" value="Unassembled WGS sequence"/>
</dbReference>
<reference evidence="2 3" key="1">
    <citation type="submission" date="2019-09" db="EMBL/GenBank/DDBJ databases">
        <title>Genomic diversity of phyloplane-associated Pantoea species in Pakistan cotton crop.</title>
        <authorList>
            <person name="Tufail M.R."/>
            <person name="Cook D.R."/>
        </authorList>
    </citation>
    <scope>NUCLEOTIDE SEQUENCE [LARGE SCALE GENOMIC DNA]</scope>
    <source>
        <strain evidence="2 3">B_8</strain>
    </source>
</reference>
<gene>
    <name evidence="2" type="ORF">F3I20_16465</name>
</gene>
<keyword evidence="1" id="KW-0732">Signal</keyword>
<dbReference type="AlphaFoldDB" id="A0AB34CFH2"/>
<dbReference type="PROSITE" id="PS51257">
    <property type="entry name" value="PROKAR_LIPOPROTEIN"/>
    <property type="match status" value="1"/>
</dbReference>
<dbReference type="EMBL" id="VWVM01000013">
    <property type="protein sequence ID" value="KAA6122266.1"/>
    <property type="molecule type" value="Genomic_DNA"/>
</dbReference>
<evidence type="ECO:0000313" key="2">
    <source>
        <dbReference type="EMBL" id="KAA6122266.1"/>
    </source>
</evidence>
<organism evidence="2 3">
    <name type="scientific">Candidatus Pantoea gossypiicola</name>
    <dbReference type="NCBI Taxonomy" id="2608008"/>
    <lineage>
        <taxon>Bacteria</taxon>
        <taxon>Pseudomonadati</taxon>
        <taxon>Pseudomonadota</taxon>
        <taxon>Gammaproteobacteria</taxon>
        <taxon>Enterobacterales</taxon>
        <taxon>Erwiniaceae</taxon>
        <taxon>Pantoea</taxon>
    </lineage>
</organism>
<protein>
    <recommendedName>
        <fullName evidence="4">Lipoprotein</fullName>
    </recommendedName>
</protein>
<name>A0AB34CFH2_9GAMM</name>